<evidence type="ECO:0000256" key="1">
    <source>
        <dbReference type="SAM" id="MobiDB-lite"/>
    </source>
</evidence>
<dbReference type="Proteomes" id="UP001066276">
    <property type="component" value="Chromosome 3_2"/>
</dbReference>
<feature type="region of interest" description="Disordered" evidence="1">
    <location>
        <begin position="117"/>
        <end position="136"/>
    </location>
</feature>
<reference evidence="2" key="1">
    <citation type="journal article" date="2022" name="bioRxiv">
        <title>Sequencing and chromosome-scale assembly of the giantPleurodeles waltlgenome.</title>
        <authorList>
            <person name="Brown T."/>
            <person name="Elewa A."/>
            <person name="Iarovenko S."/>
            <person name="Subramanian E."/>
            <person name="Araus A.J."/>
            <person name="Petzold A."/>
            <person name="Susuki M."/>
            <person name="Suzuki K.-i.T."/>
            <person name="Hayashi T."/>
            <person name="Toyoda A."/>
            <person name="Oliveira C."/>
            <person name="Osipova E."/>
            <person name="Leigh N.D."/>
            <person name="Simon A."/>
            <person name="Yun M.H."/>
        </authorList>
    </citation>
    <scope>NUCLEOTIDE SEQUENCE</scope>
    <source>
        <strain evidence="2">20211129_DDA</strain>
        <tissue evidence="2">Liver</tissue>
    </source>
</reference>
<evidence type="ECO:0000313" key="2">
    <source>
        <dbReference type="EMBL" id="KAJ1180973.1"/>
    </source>
</evidence>
<gene>
    <name evidence="2" type="ORF">NDU88_006184</name>
</gene>
<feature type="region of interest" description="Disordered" evidence="1">
    <location>
        <begin position="83"/>
        <end position="103"/>
    </location>
</feature>
<proteinExistence type="predicted"/>
<evidence type="ECO:0000313" key="3">
    <source>
        <dbReference type="Proteomes" id="UP001066276"/>
    </source>
</evidence>
<feature type="region of interest" description="Disordered" evidence="1">
    <location>
        <begin position="165"/>
        <end position="184"/>
    </location>
</feature>
<protein>
    <submittedName>
        <fullName evidence="2">Uncharacterized protein</fullName>
    </submittedName>
</protein>
<sequence length="305" mass="33898">MSLAGSQAVDEYFDMAMLEIYTVKLLRAFSRDMGVPTQKASRKEKLKMTLRAWAEAQTEENVEEDDPEDGPSVDEITAAIVPPAKPGSSVADKGQTTEERREEREFQLQMARLKIKAQQEERRAEREAKQAEVERAASQAAAERALAEKKHLLAHELSLKEVEIKAKQSESSSDGSSIHAGPVGDKRVCIPKKVGQSFEVGDDTDKWLAAYEVALRAHGTSEEHYGAALWFSVPAVGRDTIPILAPQDRYAPMKAALLAKFGLSPEKYHERFRDSTKLSTQTWVDCYDSSNKALDGWMGVGQQSR</sequence>
<comment type="caution">
    <text evidence="2">The sequence shown here is derived from an EMBL/GenBank/DDBJ whole genome shotgun (WGS) entry which is preliminary data.</text>
</comment>
<name>A0AAV7TWW5_PLEWA</name>
<accession>A0AAV7TWW5</accession>
<keyword evidence="3" id="KW-1185">Reference proteome</keyword>
<feature type="compositionally biased region" description="Basic and acidic residues" evidence="1">
    <location>
        <begin position="117"/>
        <end position="135"/>
    </location>
</feature>
<dbReference type="EMBL" id="JANPWB010000006">
    <property type="protein sequence ID" value="KAJ1180973.1"/>
    <property type="molecule type" value="Genomic_DNA"/>
</dbReference>
<dbReference type="AlphaFoldDB" id="A0AAV7TWW5"/>
<organism evidence="2 3">
    <name type="scientific">Pleurodeles waltl</name>
    <name type="common">Iberian ribbed newt</name>
    <dbReference type="NCBI Taxonomy" id="8319"/>
    <lineage>
        <taxon>Eukaryota</taxon>
        <taxon>Metazoa</taxon>
        <taxon>Chordata</taxon>
        <taxon>Craniata</taxon>
        <taxon>Vertebrata</taxon>
        <taxon>Euteleostomi</taxon>
        <taxon>Amphibia</taxon>
        <taxon>Batrachia</taxon>
        <taxon>Caudata</taxon>
        <taxon>Salamandroidea</taxon>
        <taxon>Salamandridae</taxon>
        <taxon>Pleurodelinae</taxon>
        <taxon>Pleurodeles</taxon>
    </lineage>
</organism>